<comment type="caution">
    <text evidence="1">The sequence shown here is derived from an EMBL/GenBank/DDBJ whole genome shotgun (WGS) entry which is preliminary data.</text>
</comment>
<sequence length="253" mass="29360">MPETVLCYRINRITVYPVRIVFLNLIVFKDIPFSTRFAYKQPVTAASYPEISTAIFKERINVSSKHHRTVFYDSAVRTQVSAISEIFIVHLHHSVLRCHPDSSARIDVQAPDQCTGRVEILKICIQKSNTVNSTFLSHPYIFMIVYVINPVDTFVHRFGSIVQHIALLKHMLFRIVIREKAIIRIRPYMTILIFMDKTGFIFTCLSAGIVQKLSLPALRIQPDYMLELVLHPYILFRILKNINRLKILLSFVE</sequence>
<organism evidence="1 2">
    <name type="scientific">Phocaeicola coprocola CAG:162</name>
    <dbReference type="NCBI Taxonomy" id="1263040"/>
    <lineage>
        <taxon>Bacteria</taxon>
        <taxon>Pseudomonadati</taxon>
        <taxon>Bacteroidota</taxon>
        <taxon>Bacteroidia</taxon>
        <taxon>Bacteroidales</taxon>
        <taxon>Bacteroidaceae</taxon>
        <taxon>Phocaeicola</taxon>
    </lineage>
</organism>
<protein>
    <submittedName>
        <fullName evidence="1">Uncharacterized protein</fullName>
    </submittedName>
</protein>
<dbReference type="Proteomes" id="UP000018362">
    <property type="component" value="Unassembled WGS sequence"/>
</dbReference>
<evidence type="ECO:0000313" key="2">
    <source>
        <dbReference type="Proteomes" id="UP000018362"/>
    </source>
</evidence>
<proteinExistence type="predicted"/>
<reference evidence="1" key="1">
    <citation type="submission" date="2012-11" db="EMBL/GenBank/DDBJ databases">
        <title>Dependencies among metagenomic species, viruses, plasmids and units of genetic variation.</title>
        <authorList>
            <person name="Nielsen H.B."/>
            <person name="Almeida M."/>
            <person name="Juncker A.S."/>
            <person name="Rasmussen S."/>
            <person name="Li J."/>
            <person name="Sunagawa S."/>
            <person name="Plichta D."/>
            <person name="Gautier L."/>
            <person name="Le Chatelier E."/>
            <person name="Peletier E."/>
            <person name="Bonde I."/>
            <person name="Nielsen T."/>
            <person name="Manichanh C."/>
            <person name="Arumugam M."/>
            <person name="Batto J."/>
            <person name="Santos M.B.Q.D."/>
            <person name="Blom N."/>
            <person name="Borruel N."/>
            <person name="Burgdorf K.S."/>
            <person name="Boumezbeur F."/>
            <person name="Casellas F."/>
            <person name="Dore J."/>
            <person name="Guarner F."/>
            <person name="Hansen T."/>
            <person name="Hildebrand F."/>
            <person name="Kaas R.S."/>
            <person name="Kennedy S."/>
            <person name="Kristiansen K."/>
            <person name="Kultima J.R."/>
            <person name="Leonard P."/>
            <person name="Levenez F."/>
            <person name="Lund O."/>
            <person name="Moumen B."/>
            <person name="Le Paslier D."/>
            <person name="Pons N."/>
            <person name="Pedersen O."/>
            <person name="Prifti E."/>
            <person name="Qin J."/>
            <person name="Raes J."/>
            <person name="Tap J."/>
            <person name="Tims S."/>
            <person name="Ussery D.W."/>
            <person name="Yamada T."/>
            <person name="MetaHit consortium"/>
            <person name="Renault P."/>
            <person name="Sicheritz-Ponten T."/>
            <person name="Bork P."/>
            <person name="Wang J."/>
            <person name="Brunak S."/>
            <person name="Ehrlich S.D."/>
        </authorList>
    </citation>
    <scope>NUCLEOTIDE SEQUENCE [LARGE SCALE GENOMIC DNA]</scope>
</reference>
<dbReference type="EMBL" id="CBCJ010000265">
    <property type="protein sequence ID" value="CDA73874.1"/>
    <property type="molecule type" value="Genomic_DNA"/>
</dbReference>
<gene>
    <name evidence="1" type="ORF">BN509_01148</name>
</gene>
<evidence type="ECO:0000313" key="1">
    <source>
        <dbReference type="EMBL" id="CDA73874.1"/>
    </source>
</evidence>
<accession>R6CM39</accession>
<dbReference type="AlphaFoldDB" id="R6CM39"/>
<name>R6CM39_9BACT</name>